<keyword evidence="2" id="KW-0732">Signal</keyword>
<dbReference type="RefSeq" id="XP_066803560.1">
    <property type="nucleotide sequence ID" value="XM_066946059.1"/>
</dbReference>
<keyword evidence="5" id="KW-1185">Reference proteome</keyword>
<dbReference type="EMBL" id="JBCAWK010000005">
    <property type="protein sequence ID" value="KAK8858719.1"/>
    <property type="molecule type" value="Genomic_DNA"/>
</dbReference>
<organism evidence="4 5">
    <name type="scientific">Kwoniella newhampshirensis</name>
    <dbReference type="NCBI Taxonomy" id="1651941"/>
    <lineage>
        <taxon>Eukaryota</taxon>
        <taxon>Fungi</taxon>
        <taxon>Dikarya</taxon>
        <taxon>Basidiomycota</taxon>
        <taxon>Agaricomycotina</taxon>
        <taxon>Tremellomycetes</taxon>
        <taxon>Tremellales</taxon>
        <taxon>Cryptococcaceae</taxon>
        <taxon>Kwoniella</taxon>
    </lineage>
</organism>
<proteinExistence type="predicted"/>
<dbReference type="PANTHER" id="PTHR35192:SF2">
    <property type="entry name" value="APPLE DOMAIN-CONTAINING PROTEIN"/>
    <property type="match status" value="1"/>
</dbReference>
<dbReference type="InterPro" id="IPR038955">
    <property type="entry name" value="PriA/CPL1_fungi"/>
</dbReference>
<feature type="region of interest" description="Disordered" evidence="1">
    <location>
        <begin position="202"/>
        <end position="226"/>
    </location>
</feature>
<evidence type="ECO:0000313" key="5">
    <source>
        <dbReference type="Proteomes" id="UP001388673"/>
    </source>
</evidence>
<evidence type="ECO:0000313" key="4">
    <source>
        <dbReference type="EMBL" id="KAK8858719.1"/>
    </source>
</evidence>
<comment type="caution">
    <text evidence="4">The sequence shown here is derived from an EMBL/GenBank/DDBJ whole genome shotgun (WGS) entry which is preliminary data.</text>
</comment>
<dbReference type="AlphaFoldDB" id="A0AAW0YZK0"/>
<dbReference type="GeneID" id="92180206"/>
<protein>
    <recommendedName>
        <fullName evidence="3">Protein CPL1-like domain-containing protein</fullName>
    </recommendedName>
</protein>
<evidence type="ECO:0000259" key="3">
    <source>
        <dbReference type="Pfam" id="PF21671"/>
    </source>
</evidence>
<feature type="signal peptide" evidence="2">
    <location>
        <begin position="1"/>
        <end position="20"/>
    </location>
</feature>
<dbReference type="PANTHER" id="PTHR35192">
    <property type="entry name" value="PROTEIN, PUTATIVE-RELATED"/>
    <property type="match status" value="1"/>
</dbReference>
<dbReference type="InterPro" id="IPR048661">
    <property type="entry name" value="CPL1-like"/>
</dbReference>
<gene>
    <name evidence="4" type="ORF">IAR55_002948</name>
</gene>
<evidence type="ECO:0000256" key="2">
    <source>
        <dbReference type="SAM" id="SignalP"/>
    </source>
</evidence>
<evidence type="ECO:0000256" key="1">
    <source>
        <dbReference type="SAM" id="MobiDB-lite"/>
    </source>
</evidence>
<feature type="domain" description="Protein CPL1-like" evidence="3">
    <location>
        <begin position="243"/>
        <end position="307"/>
    </location>
</feature>
<name>A0AAW0YZK0_9TREE</name>
<feature type="chain" id="PRO_5043878208" description="Protein CPL1-like domain-containing protein" evidence="2">
    <location>
        <begin position="21"/>
        <end position="312"/>
    </location>
</feature>
<dbReference type="Pfam" id="PF21671">
    <property type="entry name" value="CPL1-like"/>
    <property type="match status" value="1"/>
</dbReference>
<dbReference type="KEGG" id="kne:92180206"/>
<reference evidence="4 5" key="1">
    <citation type="journal article" date="2024" name="bioRxiv">
        <title>Comparative genomics of Cryptococcus and Kwoniella reveals pathogenesis evolution and contrasting karyotype dynamics via intercentromeric recombination or chromosome fusion.</title>
        <authorList>
            <person name="Coelho M.A."/>
            <person name="David-Palma M."/>
            <person name="Shea T."/>
            <person name="Bowers K."/>
            <person name="McGinley-Smith S."/>
            <person name="Mohammad A.W."/>
            <person name="Gnirke A."/>
            <person name="Yurkov A.M."/>
            <person name="Nowrousian M."/>
            <person name="Sun S."/>
            <person name="Cuomo C.A."/>
            <person name="Heitman J."/>
        </authorList>
    </citation>
    <scope>NUCLEOTIDE SEQUENCE [LARGE SCALE GENOMIC DNA]</scope>
    <source>
        <strain evidence="4 5">CBS 13917</strain>
    </source>
</reference>
<dbReference type="Proteomes" id="UP001388673">
    <property type="component" value="Unassembled WGS sequence"/>
</dbReference>
<accession>A0AAW0YZK0</accession>
<sequence>MLNFLLAASALPVLASLAQSSDVASPAYLGCLVQFSLPKKSVFLKRPGSDLVCATACQSKSSSYSYAYWDVDSEKCHCSSEFAASSKDFVVGANAHGSCQDGQGQVEVLMTSSPFAFQQCYSTWTEAYDFSDTIQTDVLSPSSCFSLCSHHIMAQYTPSLTSTSGEFTCRCSNDMQFGTPGTCATSSVFTFARIHEPLEELDGGKGFTMQQGKKRGGGREKRGEPGCPSPLQACKVAGDASAFQCIDSKLELGSCGGCINGDFGSSSSSSSAVDCTTLAGVAPGAVACMAGSCRAFRCQSGYKLKDNACVAG</sequence>